<dbReference type="EMBL" id="CDMY01000528">
    <property type="protein sequence ID" value="CEM20431.1"/>
    <property type="molecule type" value="Genomic_DNA"/>
</dbReference>
<feature type="coiled-coil region" evidence="1">
    <location>
        <begin position="527"/>
        <end position="559"/>
    </location>
</feature>
<dbReference type="AlphaFoldDB" id="A0A0G4FYB8"/>
<feature type="compositionally biased region" description="Basic and acidic residues" evidence="2">
    <location>
        <begin position="127"/>
        <end position="136"/>
    </location>
</feature>
<sequence length="975" mass="107792">MSSPSTRGSAVHTNPRRSLVKDSSASSPGRRAASAVPRQDEDASKETAPQHRTGREGIYSRVKLSGRMGIKCPESSTPTPPPIHETLSLTLALPPSQTPPDSATRATRGRHTARAGWPSGVPSFERQPGKDHEHIATDPSLSTRTLPPALVTTRQWWGRAQASKTKTVASTEKTEQPTEFASVSALSRLANRRIESFEGKQKLSGLADERLTASHPHEETLAASTAISAEEFNLLASTITGLLGGTVSSLITLPKDVSLLGYITANAHKFYKIHLPNKPVSVKVEVVRKTQGLATAPANPPPTGSPSTPLINLYGSLETERPTTKTATFRGKWINPAVATSEAVDPSSPSAALTLVYQHAMLAPQGEGDEGLEGEEASRGGRGGPTHVAPPFSELYVGVEGLVDTKFEIKCTFGKVKVVMSREELRQRLQRIHRGWEAKLEDLKRNPTKRQKFDEKLKTLTRRRREELMGYSGGKDLVALNKEIIPATSSPWCQYERLRERALLKCDSIHRTLSAKAEIAAATLAHHEAFLRKRDVRREEREELERQQLEAELSEERTRQWLIFLALASFAGGCESSYLLALEAERKHDVMMAAASRIQRAWLRHLTRVRVKAVQEHSVMIRAALVVMTRHLYMADMFHAAKVIIHFLEMRAVPQVSVPHLIRTFRKSVVAVQRAFRSLKVRRLARREAYYRVWRKLEPYVIAKADPVARALFEKHGLVKLAPSTPKGQNGKGGLAAKRKKATTGATAQDPALLAEQMNLPFEHFLLPERLIRERLDLFIKRQQRLQQKRRIKLNLFDVYKKPATPQPPHTPQRRGSGARRASVSSQASVHAIPGTFLSRVAEGGKKSGMEIGELGEEGSPVFKRPAKQPSNTGLSPAIKAIQPRGRPVLEGPPTVTISIPGESLMGLHMIGSKDYWISALEDMGRVARRSRGMKSAAYPSVKTFDVNVEGFAKMIEALYTLWKSSVEKEADSMG</sequence>
<reference evidence="3 4" key="1">
    <citation type="submission" date="2014-11" db="EMBL/GenBank/DDBJ databases">
        <authorList>
            <person name="Zhu J."/>
            <person name="Qi W."/>
            <person name="Song R."/>
        </authorList>
    </citation>
    <scope>NUCLEOTIDE SEQUENCE [LARGE SCALE GENOMIC DNA]</scope>
</reference>
<proteinExistence type="predicted"/>
<feature type="region of interest" description="Disordered" evidence="2">
    <location>
        <begin position="723"/>
        <end position="750"/>
    </location>
</feature>
<name>A0A0G4FYB8_VITBC</name>
<dbReference type="InParanoid" id="A0A0G4FYB8"/>
<evidence type="ECO:0000256" key="1">
    <source>
        <dbReference type="SAM" id="Coils"/>
    </source>
</evidence>
<gene>
    <name evidence="3" type="ORF">Vbra_9526</name>
</gene>
<protein>
    <submittedName>
        <fullName evidence="3">Uncharacterized protein</fullName>
    </submittedName>
</protein>
<evidence type="ECO:0000313" key="4">
    <source>
        <dbReference type="Proteomes" id="UP000041254"/>
    </source>
</evidence>
<feature type="region of interest" description="Disordered" evidence="2">
    <location>
        <begin position="800"/>
        <end position="829"/>
    </location>
</feature>
<evidence type="ECO:0000256" key="2">
    <source>
        <dbReference type="SAM" id="MobiDB-lite"/>
    </source>
</evidence>
<dbReference type="VEuPathDB" id="CryptoDB:Vbra_9526"/>
<organism evidence="3 4">
    <name type="scientific">Vitrella brassicaformis (strain CCMP3155)</name>
    <dbReference type="NCBI Taxonomy" id="1169540"/>
    <lineage>
        <taxon>Eukaryota</taxon>
        <taxon>Sar</taxon>
        <taxon>Alveolata</taxon>
        <taxon>Colpodellida</taxon>
        <taxon>Vitrellaceae</taxon>
        <taxon>Vitrella</taxon>
    </lineage>
</organism>
<feature type="compositionally biased region" description="Low complexity" evidence="2">
    <location>
        <begin position="814"/>
        <end position="829"/>
    </location>
</feature>
<feature type="region of interest" description="Disordered" evidence="2">
    <location>
        <begin position="366"/>
        <end position="387"/>
    </location>
</feature>
<feature type="compositionally biased region" description="Basic and acidic residues" evidence="2">
    <location>
        <begin position="38"/>
        <end position="55"/>
    </location>
</feature>
<feature type="compositionally biased region" description="Polar residues" evidence="2">
    <location>
        <begin position="1"/>
        <end position="12"/>
    </location>
</feature>
<evidence type="ECO:0000313" key="3">
    <source>
        <dbReference type="EMBL" id="CEM20431.1"/>
    </source>
</evidence>
<feature type="region of interest" description="Disordered" evidence="2">
    <location>
        <begin position="1"/>
        <end position="145"/>
    </location>
</feature>
<keyword evidence="4" id="KW-1185">Reference proteome</keyword>
<dbReference type="Proteomes" id="UP000041254">
    <property type="component" value="Unassembled WGS sequence"/>
</dbReference>
<feature type="region of interest" description="Disordered" evidence="2">
    <location>
        <begin position="850"/>
        <end position="894"/>
    </location>
</feature>
<feature type="compositionally biased region" description="Low complexity" evidence="2">
    <location>
        <begin position="23"/>
        <end position="35"/>
    </location>
</feature>
<keyword evidence="1" id="KW-0175">Coiled coil</keyword>
<accession>A0A0G4FYB8</accession>